<keyword evidence="2" id="KW-0732">Signal</keyword>
<organism evidence="3 4">
    <name type="scientific">Saprolegnia diclina (strain VS20)</name>
    <dbReference type="NCBI Taxonomy" id="1156394"/>
    <lineage>
        <taxon>Eukaryota</taxon>
        <taxon>Sar</taxon>
        <taxon>Stramenopiles</taxon>
        <taxon>Oomycota</taxon>
        <taxon>Saprolegniomycetes</taxon>
        <taxon>Saprolegniales</taxon>
        <taxon>Saprolegniaceae</taxon>
        <taxon>Saprolegnia</taxon>
    </lineage>
</organism>
<protein>
    <submittedName>
        <fullName evidence="3">Uncharacterized protein</fullName>
    </submittedName>
</protein>
<dbReference type="RefSeq" id="XP_008618283.1">
    <property type="nucleotide sequence ID" value="XM_008620061.1"/>
</dbReference>
<dbReference type="VEuPathDB" id="FungiDB:SDRG_13960"/>
<name>T0PS02_SAPDV</name>
<feature type="chain" id="PRO_5004582659" evidence="2">
    <location>
        <begin position="23"/>
        <end position="110"/>
    </location>
</feature>
<evidence type="ECO:0000256" key="1">
    <source>
        <dbReference type="SAM" id="Phobius"/>
    </source>
</evidence>
<keyword evidence="4" id="KW-1185">Reference proteome</keyword>
<dbReference type="AlphaFoldDB" id="T0PS02"/>
<sequence>MQRYWPLLALVATVTLASDADAQLSTLLDDVKQWRELHPARFDPPDAFGTNASTTTAALATPNGWTLTTVLGAILSGLLTGFASRLFLRMARWCIGRALYLWKTGLLSID</sequence>
<keyword evidence="1" id="KW-0812">Transmembrane</keyword>
<reference evidence="3 4" key="1">
    <citation type="submission" date="2012-04" db="EMBL/GenBank/DDBJ databases">
        <title>The Genome Sequence of Saprolegnia declina VS20.</title>
        <authorList>
            <consortium name="The Broad Institute Genome Sequencing Platform"/>
            <person name="Russ C."/>
            <person name="Nusbaum C."/>
            <person name="Tyler B."/>
            <person name="van West P."/>
            <person name="Dieguez-Uribeondo J."/>
            <person name="de Bruijn I."/>
            <person name="Tripathy S."/>
            <person name="Jiang R."/>
            <person name="Young S.K."/>
            <person name="Zeng Q."/>
            <person name="Gargeya S."/>
            <person name="Fitzgerald M."/>
            <person name="Haas B."/>
            <person name="Abouelleil A."/>
            <person name="Alvarado L."/>
            <person name="Arachchi H.M."/>
            <person name="Berlin A."/>
            <person name="Chapman S.B."/>
            <person name="Goldberg J."/>
            <person name="Griggs A."/>
            <person name="Gujja S."/>
            <person name="Hansen M."/>
            <person name="Howarth C."/>
            <person name="Imamovic A."/>
            <person name="Larimer J."/>
            <person name="McCowen C."/>
            <person name="Montmayeur A."/>
            <person name="Murphy C."/>
            <person name="Neiman D."/>
            <person name="Pearson M."/>
            <person name="Priest M."/>
            <person name="Roberts A."/>
            <person name="Saif S."/>
            <person name="Shea T."/>
            <person name="Sisk P."/>
            <person name="Sykes S."/>
            <person name="Wortman J."/>
            <person name="Nusbaum C."/>
            <person name="Birren B."/>
        </authorList>
    </citation>
    <scope>NUCLEOTIDE SEQUENCE [LARGE SCALE GENOMIC DNA]</scope>
    <source>
        <strain evidence="3 4">VS20</strain>
    </source>
</reference>
<keyword evidence="1" id="KW-0472">Membrane</keyword>
<gene>
    <name evidence="3" type="ORF">SDRG_13960</name>
</gene>
<evidence type="ECO:0000313" key="4">
    <source>
        <dbReference type="Proteomes" id="UP000030762"/>
    </source>
</evidence>
<evidence type="ECO:0000313" key="3">
    <source>
        <dbReference type="EMBL" id="EQC28279.1"/>
    </source>
</evidence>
<dbReference type="GeneID" id="19954687"/>
<feature type="signal peptide" evidence="2">
    <location>
        <begin position="1"/>
        <end position="22"/>
    </location>
</feature>
<dbReference type="EMBL" id="JH767196">
    <property type="protein sequence ID" value="EQC28279.1"/>
    <property type="molecule type" value="Genomic_DNA"/>
</dbReference>
<dbReference type="InParanoid" id="T0PS02"/>
<evidence type="ECO:0000256" key="2">
    <source>
        <dbReference type="SAM" id="SignalP"/>
    </source>
</evidence>
<feature type="transmembrane region" description="Helical" evidence="1">
    <location>
        <begin position="65"/>
        <end position="88"/>
    </location>
</feature>
<dbReference type="Proteomes" id="UP000030762">
    <property type="component" value="Unassembled WGS sequence"/>
</dbReference>
<accession>T0PS02</accession>
<proteinExistence type="predicted"/>
<keyword evidence="1" id="KW-1133">Transmembrane helix</keyword>